<dbReference type="GO" id="GO:0032958">
    <property type="term" value="P:inositol phosphate biosynthetic process"/>
    <property type="evidence" value="ECO:0007669"/>
    <property type="project" value="TreeGrafter"/>
</dbReference>
<protein>
    <recommendedName>
        <fullName evidence="1 6">Inositol-pentakisphosphate 2-kinase</fullName>
        <ecNumber evidence="1 6">2.7.1.158</ecNumber>
    </recommendedName>
</protein>
<dbReference type="Proteomes" id="UP000095282">
    <property type="component" value="Unplaced"/>
</dbReference>
<dbReference type="GO" id="GO:0005634">
    <property type="term" value="C:nucleus"/>
    <property type="evidence" value="ECO:0007669"/>
    <property type="project" value="TreeGrafter"/>
</dbReference>
<keyword evidence="2 6" id="KW-0808">Transferase</keyword>
<proteinExistence type="predicted"/>
<dbReference type="WBParaSite" id="Csp11.Scaffold630.g19524.t1">
    <property type="protein sequence ID" value="Csp11.Scaffold630.g19524.t1"/>
    <property type="gene ID" value="Csp11.Scaffold630.g19524"/>
</dbReference>
<dbReference type="eggNOG" id="KOG4749">
    <property type="taxonomic scope" value="Eukaryota"/>
</dbReference>
<keyword evidence="5 6" id="KW-0067">ATP-binding</keyword>
<comment type="domain">
    <text evidence="6">The EXKPK motif is conserved in inositol-pentakisphosphate 2-kinases of both family 1 and 2.</text>
</comment>
<comment type="function">
    <text evidence="6">Phosphorylates Ins(1,3,4,5,6)P5 at position 2 to form Ins(1,2,3,4,5,6)P6 (InsP6 or phytate).</text>
</comment>
<evidence type="ECO:0000256" key="1">
    <source>
        <dbReference type="ARBA" id="ARBA00012023"/>
    </source>
</evidence>
<organism evidence="7 8">
    <name type="scientific">Caenorhabditis tropicalis</name>
    <dbReference type="NCBI Taxonomy" id="1561998"/>
    <lineage>
        <taxon>Eukaryota</taxon>
        <taxon>Metazoa</taxon>
        <taxon>Ecdysozoa</taxon>
        <taxon>Nematoda</taxon>
        <taxon>Chromadorea</taxon>
        <taxon>Rhabditida</taxon>
        <taxon>Rhabditina</taxon>
        <taxon>Rhabditomorpha</taxon>
        <taxon>Rhabditoidea</taxon>
        <taxon>Rhabditidae</taxon>
        <taxon>Peloderinae</taxon>
        <taxon>Caenorhabditis</taxon>
    </lineage>
</organism>
<keyword evidence="3 6" id="KW-0547">Nucleotide-binding</keyword>
<dbReference type="AlphaFoldDB" id="A0A1I7UUN4"/>
<evidence type="ECO:0000313" key="7">
    <source>
        <dbReference type="Proteomes" id="UP000095282"/>
    </source>
</evidence>
<dbReference type="STRING" id="1561998.A0A1I7UUN4"/>
<dbReference type="InterPro" id="IPR009286">
    <property type="entry name" value="Ins_P5_2-kin"/>
</dbReference>
<dbReference type="PANTHER" id="PTHR14456:SF2">
    <property type="entry name" value="INOSITOL-PENTAKISPHOSPHATE 2-KINASE"/>
    <property type="match status" value="1"/>
</dbReference>
<dbReference type="EC" id="2.7.1.158" evidence="1 6"/>
<keyword evidence="7" id="KW-1185">Reference proteome</keyword>
<dbReference type="PANTHER" id="PTHR14456">
    <property type="entry name" value="INOSITOL POLYPHOSPHATE KINASE 1"/>
    <property type="match status" value="1"/>
</dbReference>
<evidence type="ECO:0000256" key="6">
    <source>
        <dbReference type="RuleBase" id="RU364126"/>
    </source>
</evidence>
<evidence type="ECO:0000256" key="3">
    <source>
        <dbReference type="ARBA" id="ARBA00022741"/>
    </source>
</evidence>
<dbReference type="Pfam" id="PF06090">
    <property type="entry name" value="Ins_P5_2-kin"/>
    <property type="match status" value="1"/>
</dbReference>
<dbReference type="GO" id="GO:0005524">
    <property type="term" value="F:ATP binding"/>
    <property type="evidence" value="ECO:0007669"/>
    <property type="project" value="UniProtKB-KW"/>
</dbReference>
<name>A0A1I7UUN4_9PELO</name>
<evidence type="ECO:0000256" key="5">
    <source>
        <dbReference type="ARBA" id="ARBA00022840"/>
    </source>
</evidence>
<reference evidence="8" key="1">
    <citation type="submission" date="2016-11" db="UniProtKB">
        <authorList>
            <consortium name="WormBaseParasite"/>
        </authorList>
    </citation>
    <scope>IDENTIFICATION</scope>
</reference>
<sequence>MQINQTGKMLVEPRDYRSFCFRGEGRANFVISARHRLTGVRIVWRFAKARKSGLLTVKARSELVNSYMERIVAPFFDEQYLVDMNIVEFDTIDVHQLAKIPSLPANQKIEKFEDLFGLPDELSFLPLNTFQRVHGAVILTNPKRLTSLQMLDATQLPMTIADGMHSSTITVEIKPKQGFFQNHPNVNVPHCNNCILQIEKSCGTSHFSQMYDFCPMDLFSGSYSRMHKAIHSLFLVPHRNLRIFIDGNQVHSDEKPLAKEVFSETLFPRNEATSDDLISALCFALSGNHSKKKFRLRDSSVLGQILRAQKVDEIGIVQAHAIYDRMEHHVKTSLLDKGSLTRVGLESILEQKSSENDDILQQLRRYFLAATMKDCSIMISLRLLQSCSNRRPDVIRLPNGRLFAVSIKIVDLDPKTAKNLINSHARFMSGVKIIRLDQESTENDRKFKPCI</sequence>
<evidence type="ECO:0000313" key="8">
    <source>
        <dbReference type="WBParaSite" id="Csp11.Scaffold630.g19524.t1"/>
    </source>
</evidence>
<accession>A0A1I7UUN4</accession>
<dbReference type="GO" id="GO:0035299">
    <property type="term" value="F:inositol-1,3,4,5,6-pentakisphosphate 2-kinase activity"/>
    <property type="evidence" value="ECO:0007669"/>
    <property type="project" value="UniProtKB-EC"/>
</dbReference>
<comment type="catalytic activity">
    <reaction evidence="6">
        <text>1D-myo-inositol 1,3,4,5,6-pentakisphosphate + ATP = 1D-myo-inositol hexakisphosphate + ADP + H(+)</text>
        <dbReference type="Rhea" id="RHEA:20313"/>
        <dbReference type="ChEBI" id="CHEBI:15378"/>
        <dbReference type="ChEBI" id="CHEBI:30616"/>
        <dbReference type="ChEBI" id="CHEBI:57733"/>
        <dbReference type="ChEBI" id="CHEBI:58130"/>
        <dbReference type="ChEBI" id="CHEBI:456216"/>
        <dbReference type="EC" id="2.7.1.158"/>
    </reaction>
</comment>
<evidence type="ECO:0000256" key="4">
    <source>
        <dbReference type="ARBA" id="ARBA00022777"/>
    </source>
</evidence>
<keyword evidence="4 6" id="KW-0418">Kinase</keyword>
<evidence type="ECO:0000256" key="2">
    <source>
        <dbReference type="ARBA" id="ARBA00022679"/>
    </source>
</evidence>